<dbReference type="InterPro" id="IPR021520">
    <property type="entry name" value="Stealth_CR2"/>
</dbReference>
<evidence type="ECO:0000256" key="2">
    <source>
        <dbReference type="ARBA" id="ARBA00022679"/>
    </source>
</evidence>
<accession>A0A3E4XN84</accession>
<dbReference type="AlphaFoldDB" id="A0A3E4XN84"/>
<evidence type="ECO:0000259" key="4">
    <source>
        <dbReference type="Pfam" id="PF11380"/>
    </source>
</evidence>
<organism evidence="5 6">
    <name type="scientific">Bacteroides uniformis</name>
    <dbReference type="NCBI Taxonomy" id="820"/>
    <lineage>
        <taxon>Bacteria</taxon>
        <taxon>Pseudomonadati</taxon>
        <taxon>Bacteroidota</taxon>
        <taxon>Bacteroidia</taxon>
        <taxon>Bacteroidales</taxon>
        <taxon>Bacteroidaceae</taxon>
        <taxon>Bacteroides</taxon>
    </lineage>
</organism>
<evidence type="ECO:0000256" key="3">
    <source>
        <dbReference type="ARBA" id="ARBA00023169"/>
    </source>
</evidence>
<dbReference type="GO" id="GO:0016772">
    <property type="term" value="F:transferase activity, transferring phosphorus-containing groups"/>
    <property type="evidence" value="ECO:0007669"/>
    <property type="project" value="InterPro"/>
</dbReference>
<gene>
    <name evidence="5" type="ORF">DXC07_06790</name>
</gene>
<name>A0A3E4XN84_BACUN</name>
<dbReference type="EMBL" id="QSTL01000004">
    <property type="protein sequence ID" value="RGM56640.1"/>
    <property type="molecule type" value="Genomic_DNA"/>
</dbReference>
<evidence type="ECO:0000313" key="5">
    <source>
        <dbReference type="EMBL" id="RGM56640.1"/>
    </source>
</evidence>
<sequence>MEKIDFVILWVDNNDPIWQNAFRSYLPQSQYTDDTRYIRYRNWDNLRYWFRGVEKFAPWVNKVHLVTCGQIPDWLNLNVPKLHFVKHSDYIPAEYLPTFNSDTIILNLHRIEGLSERFVLFDDDCFLIDKVEPKRFFRKGLPCDMAAFNALSPGGIFAHNIVNDLRIINASFKKHEMLHKHYGKWCSPQAGTKLLRTLFLLPWRHFTGSYDHHLPQVFLKSTFEEVWEKHTEILLRSTAARFRSIADVTSWLFRYWQLVKGDFVPLNVNRDGEYFSISDDSLNKIVETIKYQKKKIVCLNDGEVSSFAMAKEQINAAFHKILPEKSSFEK</sequence>
<comment type="similarity">
    <text evidence="1">Belongs to the stealth family.</text>
</comment>
<dbReference type="GO" id="GO:0000271">
    <property type="term" value="P:polysaccharide biosynthetic process"/>
    <property type="evidence" value="ECO:0007669"/>
    <property type="project" value="UniProtKB-KW"/>
</dbReference>
<proteinExistence type="inferred from homology"/>
<dbReference type="Pfam" id="PF11380">
    <property type="entry name" value="Stealth_CR2"/>
    <property type="match status" value="1"/>
</dbReference>
<reference evidence="5 6" key="1">
    <citation type="submission" date="2018-08" db="EMBL/GenBank/DDBJ databases">
        <title>A genome reference for cultivated species of the human gut microbiota.</title>
        <authorList>
            <person name="Zou Y."/>
            <person name="Xue W."/>
            <person name="Luo G."/>
        </authorList>
    </citation>
    <scope>NUCLEOTIDE SEQUENCE [LARGE SCALE GENOMIC DNA]</scope>
    <source>
        <strain evidence="5 6">OM07-9</strain>
    </source>
</reference>
<dbReference type="Proteomes" id="UP000261295">
    <property type="component" value="Unassembled WGS sequence"/>
</dbReference>
<keyword evidence="3" id="KW-0270">Exopolysaccharide synthesis</keyword>
<keyword evidence="2 5" id="KW-0808">Transferase</keyword>
<dbReference type="PANTHER" id="PTHR24045:SF0">
    <property type="entry name" value="N-ACETYLGLUCOSAMINE-1-PHOSPHOTRANSFERASE SUBUNITS ALPHA_BETA"/>
    <property type="match status" value="1"/>
</dbReference>
<dbReference type="PANTHER" id="PTHR24045">
    <property type="match status" value="1"/>
</dbReference>
<evidence type="ECO:0000256" key="1">
    <source>
        <dbReference type="ARBA" id="ARBA00007583"/>
    </source>
</evidence>
<evidence type="ECO:0000313" key="6">
    <source>
        <dbReference type="Proteomes" id="UP000261295"/>
    </source>
</evidence>
<comment type="caution">
    <text evidence="5">The sequence shown here is derived from an EMBL/GenBank/DDBJ whole genome shotgun (WGS) entry which is preliminary data.</text>
</comment>
<feature type="domain" description="Stealth protein CR2 conserved region 2" evidence="4">
    <location>
        <begin position="39"/>
        <end position="139"/>
    </location>
</feature>
<dbReference type="InterPro" id="IPR047141">
    <property type="entry name" value="Stealth"/>
</dbReference>
<protein>
    <submittedName>
        <fullName evidence="5">Glycosyl transferase</fullName>
    </submittedName>
</protein>